<sequence>MTCFEDVETLMVNTTLTLPSLAIDITQPPIPDEPTTRWLNNFTSNSGYDIFTNITSGGAISNQTILQDFFQILVAGNAPPPLAAFSEPSLAINMSDAILHLHKVLKAQVYGYSGAGSLRINTTDQSTLTGTASNLNRERLVQSVASTRILQTLLVIMVLCILTQSFLIDTREVLPKDPRSVAGLASLLVGIG</sequence>
<dbReference type="RefSeq" id="XP_024743636.1">
    <property type="nucleotide sequence ID" value="XM_024879103.1"/>
</dbReference>
<dbReference type="STRING" id="1095630.A0A2J6TUM9"/>
<organism evidence="1 2">
    <name type="scientific">Hyaloscypha bicolor E</name>
    <dbReference type="NCBI Taxonomy" id="1095630"/>
    <lineage>
        <taxon>Eukaryota</taxon>
        <taxon>Fungi</taxon>
        <taxon>Dikarya</taxon>
        <taxon>Ascomycota</taxon>
        <taxon>Pezizomycotina</taxon>
        <taxon>Leotiomycetes</taxon>
        <taxon>Helotiales</taxon>
        <taxon>Hyaloscyphaceae</taxon>
        <taxon>Hyaloscypha</taxon>
        <taxon>Hyaloscypha bicolor</taxon>
    </lineage>
</organism>
<dbReference type="EMBL" id="KZ613743">
    <property type="protein sequence ID" value="PMD66732.1"/>
    <property type="molecule type" value="Genomic_DNA"/>
</dbReference>
<evidence type="ECO:0000313" key="1">
    <source>
        <dbReference type="EMBL" id="PMD66732.1"/>
    </source>
</evidence>
<dbReference type="GeneID" id="36587180"/>
<keyword evidence="2" id="KW-1185">Reference proteome</keyword>
<dbReference type="InParanoid" id="A0A2J6TUM9"/>
<evidence type="ECO:0000313" key="2">
    <source>
        <dbReference type="Proteomes" id="UP000235371"/>
    </source>
</evidence>
<dbReference type="Proteomes" id="UP000235371">
    <property type="component" value="Unassembled WGS sequence"/>
</dbReference>
<protein>
    <submittedName>
        <fullName evidence="1">Uncharacterized protein</fullName>
    </submittedName>
</protein>
<proteinExistence type="predicted"/>
<dbReference type="AlphaFoldDB" id="A0A2J6TUM9"/>
<dbReference type="OrthoDB" id="5332281at2759"/>
<accession>A0A2J6TUM9</accession>
<name>A0A2J6TUM9_9HELO</name>
<gene>
    <name evidence="1" type="ORF">K444DRAFT_607051</name>
</gene>
<reference evidence="1 2" key="1">
    <citation type="submission" date="2016-04" db="EMBL/GenBank/DDBJ databases">
        <title>A degradative enzymes factory behind the ericoid mycorrhizal symbiosis.</title>
        <authorList>
            <consortium name="DOE Joint Genome Institute"/>
            <person name="Martino E."/>
            <person name="Morin E."/>
            <person name="Grelet G."/>
            <person name="Kuo A."/>
            <person name="Kohler A."/>
            <person name="Daghino S."/>
            <person name="Barry K."/>
            <person name="Choi C."/>
            <person name="Cichocki N."/>
            <person name="Clum A."/>
            <person name="Copeland A."/>
            <person name="Hainaut M."/>
            <person name="Haridas S."/>
            <person name="Labutti K."/>
            <person name="Lindquist E."/>
            <person name="Lipzen A."/>
            <person name="Khouja H.-R."/>
            <person name="Murat C."/>
            <person name="Ohm R."/>
            <person name="Olson A."/>
            <person name="Spatafora J."/>
            <person name="Veneault-Fourrey C."/>
            <person name="Henrissat B."/>
            <person name="Grigoriev I."/>
            <person name="Martin F."/>
            <person name="Perotto S."/>
        </authorList>
    </citation>
    <scope>NUCLEOTIDE SEQUENCE [LARGE SCALE GENOMIC DNA]</scope>
    <source>
        <strain evidence="1 2">E</strain>
    </source>
</reference>